<gene>
    <name evidence="1" type="ORF">GMARGA_LOCUS40653</name>
</gene>
<evidence type="ECO:0000313" key="1">
    <source>
        <dbReference type="EMBL" id="CAG8851280.1"/>
    </source>
</evidence>
<sequence>IEGSSKKERVVSEKELRLKEIQELISQQLDFLVQKGQLEEIIVVA</sequence>
<feature type="non-terminal residue" evidence="1">
    <location>
        <position position="1"/>
    </location>
</feature>
<organism evidence="1 2">
    <name type="scientific">Gigaspora margarita</name>
    <dbReference type="NCBI Taxonomy" id="4874"/>
    <lineage>
        <taxon>Eukaryota</taxon>
        <taxon>Fungi</taxon>
        <taxon>Fungi incertae sedis</taxon>
        <taxon>Mucoromycota</taxon>
        <taxon>Glomeromycotina</taxon>
        <taxon>Glomeromycetes</taxon>
        <taxon>Diversisporales</taxon>
        <taxon>Gigasporaceae</taxon>
        <taxon>Gigaspora</taxon>
    </lineage>
</organism>
<comment type="caution">
    <text evidence="1">The sequence shown here is derived from an EMBL/GenBank/DDBJ whole genome shotgun (WGS) entry which is preliminary data.</text>
</comment>
<reference evidence="1 2" key="1">
    <citation type="submission" date="2021-06" db="EMBL/GenBank/DDBJ databases">
        <authorList>
            <person name="Kallberg Y."/>
            <person name="Tangrot J."/>
            <person name="Rosling A."/>
        </authorList>
    </citation>
    <scope>NUCLEOTIDE SEQUENCE [LARGE SCALE GENOMIC DNA]</scope>
    <source>
        <strain evidence="1 2">120-4 pot B 10/14</strain>
    </source>
</reference>
<proteinExistence type="predicted"/>
<dbReference type="EMBL" id="CAJVQB010105205">
    <property type="protein sequence ID" value="CAG8851280.1"/>
    <property type="molecule type" value="Genomic_DNA"/>
</dbReference>
<evidence type="ECO:0000313" key="2">
    <source>
        <dbReference type="Proteomes" id="UP000789901"/>
    </source>
</evidence>
<feature type="non-terminal residue" evidence="1">
    <location>
        <position position="45"/>
    </location>
</feature>
<accession>A0ABN7XAD4</accession>
<name>A0ABN7XAD4_GIGMA</name>
<keyword evidence="2" id="KW-1185">Reference proteome</keyword>
<protein>
    <submittedName>
        <fullName evidence="1">31255_t:CDS:1</fullName>
    </submittedName>
</protein>
<dbReference type="Proteomes" id="UP000789901">
    <property type="component" value="Unassembled WGS sequence"/>
</dbReference>